<sequence>MSTLAKYKKKRNFSSTAEPKGKVSKAGKELRFVIQRHAATRLHYDFRLEMEGVLKSWAVPKGPSLNPEDKRLAMMVEDHPYDYRTFEGTIPEGNYGAGEVEIWDEGTYEALQKDSRKKDETILLKELKDGSLKFILNGKKLKGEFALVKMKTEDVGNAWLLIKHKDEHAVKTKYDAEKFTKKHQKSQKLLRQNQQKSSFQKSFNKKKSSNPEIKTKRYAAYLSGEKKSKILFIRCWPAWVKNPLMIQIGSLK</sequence>
<protein>
    <submittedName>
        <fullName evidence="3">3'-phosphoesterase</fullName>
    </submittedName>
</protein>
<proteinExistence type="predicted"/>
<dbReference type="PANTHER" id="PTHR39465">
    <property type="entry name" value="DNA LIGASE D, 3'-PHOSPHOESTERASE DOMAIN"/>
    <property type="match status" value="1"/>
</dbReference>
<organism evidence="3 4">
    <name type="scientific">Niabella ginsengisoli</name>
    <dbReference type="NCBI Taxonomy" id="522298"/>
    <lineage>
        <taxon>Bacteria</taxon>
        <taxon>Pseudomonadati</taxon>
        <taxon>Bacteroidota</taxon>
        <taxon>Chitinophagia</taxon>
        <taxon>Chitinophagales</taxon>
        <taxon>Chitinophagaceae</taxon>
        <taxon>Niabella</taxon>
    </lineage>
</organism>
<gene>
    <name evidence="3" type="ORF">MKP09_02350</name>
</gene>
<name>A0ABS9SET2_9BACT</name>
<feature type="domain" description="DNA ligase D 3'-phosphoesterase" evidence="2">
    <location>
        <begin position="35"/>
        <end position="149"/>
    </location>
</feature>
<dbReference type="Proteomes" id="UP001202248">
    <property type="component" value="Unassembled WGS sequence"/>
</dbReference>
<dbReference type="PANTHER" id="PTHR39465:SF1">
    <property type="entry name" value="DNA LIGASE D 3'-PHOSPHOESTERASE DOMAIN-CONTAINING PROTEIN"/>
    <property type="match status" value="1"/>
</dbReference>
<comment type="caution">
    <text evidence="3">The sequence shown here is derived from an EMBL/GenBank/DDBJ whole genome shotgun (WGS) entry which is preliminary data.</text>
</comment>
<evidence type="ECO:0000313" key="4">
    <source>
        <dbReference type="Proteomes" id="UP001202248"/>
    </source>
</evidence>
<evidence type="ECO:0000259" key="2">
    <source>
        <dbReference type="Pfam" id="PF13298"/>
    </source>
</evidence>
<feature type="compositionally biased region" description="Basic residues" evidence="1">
    <location>
        <begin position="1"/>
        <end position="12"/>
    </location>
</feature>
<evidence type="ECO:0000256" key="1">
    <source>
        <dbReference type="SAM" id="MobiDB-lite"/>
    </source>
</evidence>
<dbReference type="Pfam" id="PF13298">
    <property type="entry name" value="LigD_N"/>
    <property type="match status" value="1"/>
</dbReference>
<accession>A0ABS9SET2</accession>
<feature type="compositionally biased region" description="Low complexity" evidence="1">
    <location>
        <begin position="192"/>
        <end position="202"/>
    </location>
</feature>
<feature type="region of interest" description="Disordered" evidence="1">
    <location>
        <begin position="185"/>
        <end position="210"/>
    </location>
</feature>
<dbReference type="RefSeq" id="WP_240826259.1">
    <property type="nucleotide sequence ID" value="NZ_JAKWBL010000001.1"/>
</dbReference>
<dbReference type="InterPro" id="IPR014144">
    <property type="entry name" value="LigD_PE_domain"/>
</dbReference>
<evidence type="ECO:0000313" key="3">
    <source>
        <dbReference type="EMBL" id="MCH5596845.1"/>
    </source>
</evidence>
<dbReference type="NCBIfam" id="TIGR02777">
    <property type="entry name" value="LigD_PE_dom"/>
    <property type="match status" value="1"/>
</dbReference>
<dbReference type="EMBL" id="JAKWBL010000001">
    <property type="protein sequence ID" value="MCH5596845.1"/>
    <property type="molecule type" value="Genomic_DNA"/>
</dbReference>
<keyword evidence="4" id="KW-1185">Reference proteome</keyword>
<reference evidence="3 4" key="1">
    <citation type="submission" date="2022-02" db="EMBL/GenBank/DDBJ databases">
        <authorList>
            <person name="Min J."/>
        </authorList>
    </citation>
    <scope>NUCLEOTIDE SEQUENCE [LARGE SCALE GENOMIC DNA]</scope>
    <source>
        <strain evidence="3 4">GR10-1</strain>
    </source>
</reference>
<feature type="region of interest" description="Disordered" evidence="1">
    <location>
        <begin position="1"/>
        <end position="20"/>
    </location>
</feature>